<sequence length="116" mass="12409">MKTPNFFLIALLLLVITSCSKDDEPVVKSELKELTSFVIKDIEATVDEQLKTVAITLPVGTTVTALKATAEISEKASISPDPTTAIDYSNPVKFTVTAEDGTTKEYTITVTVLSAA</sequence>
<dbReference type="OrthoDB" id="1157501at2"/>
<reference evidence="2 3" key="1">
    <citation type="submission" date="2019-07" db="EMBL/GenBank/DDBJ databases">
        <title>The draft genome sequence of Aquimarina algiphila M91.</title>
        <authorList>
            <person name="Meng X."/>
        </authorList>
    </citation>
    <scope>NUCLEOTIDE SEQUENCE [LARGE SCALE GENOMIC DNA]</scope>
    <source>
        <strain evidence="2 3">M91</strain>
    </source>
</reference>
<dbReference type="RefSeq" id="WP_143919224.1">
    <property type="nucleotide sequence ID" value="NZ_VLNR01000151.1"/>
</dbReference>
<comment type="caution">
    <text evidence="2">The sequence shown here is derived from an EMBL/GenBank/DDBJ whole genome shotgun (WGS) entry which is preliminary data.</text>
</comment>
<protein>
    <submittedName>
        <fullName evidence="2">DUF5018 domain-containing protein</fullName>
    </submittedName>
</protein>
<evidence type="ECO:0000313" key="3">
    <source>
        <dbReference type="Proteomes" id="UP000318833"/>
    </source>
</evidence>
<evidence type="ECO:0000313" key="2">
    <source>
        <dbReference type="EMBL" id="TSE02666.1"/>
    </source>
</evidence>
<dbReference type="Proteomes" id="UP000318833">
    <property type="component" value="Unassembled WGS sequence"/>
</dbReference>
<dbReference type="Pfam" id="PF16410">
    <property type="entry name" value="DUF5018"/>
    <property type="match status" value="1"/>
</dbReference>
<name>A0A554VA39_9FLAO</name>
<accession>A0A554VA39</accession>
<dbReference type="InterPro" id="IPR032186">
    <property type="entry name" value="DUF5018"/>
</dbReference>
<dbReference type="AlphaFoldDB" id="A0A554VA39"/>
<gene>
    <name evidence="2" type="ORF">FOF46_30670</name>
</gene>
<organism evidence="2 3">
    <name type="scientific">Aquimarina algiphila</name>
    <dbReference type="NCBI Taxonomy" id="2047982"/>
    <lineage>
        <taxon>Bacteria</taxon>
        <taxon>Pseudomonadati</taxon>
        <taxon>Bacteroidota</taxon>
        <taxon>Flavobacteriia</taxon>
        <taxon>Flavobacteriales</taxon>
        <taxon>Flavobacteriaceae</taxon>
        <taxon>Aquimarina</taxon>
    </lineage>
</organism>
<dbReference type="Gene3D" id="2.60.40.2340">
    <property type="match status" value="1"/>
</dbReference>
<proteinExistence type="predicted"/>
<dbReference type="PROSITE" id="PS51257">
    <property type="entry name" value="PROKAR_LIPOPROTEIN"/>
    <property type="match status" value="1"/>
</dbReference>
<keyword evidence="3" id="KW-1185">Reference proteome</keyword>
<feature type="domain" description="DUF5018" evidence="1">
    <location>
        <begin position="27"/>
        <end position="112"/>
    </location>
</feature>
<evidence type="ECO:0000259" key="1">
    <source>
        <dbReference type="Pfam" id="PF16410"/>
    </source>
</evidence>
<dbReference type="EMBL" id="VLNR01000151">
    <property type="protein sequence ID" value="TSE02666.1"/>
    <property type="molecule type" value="Genomic_DNA"/>
</dbReference>
<feature type="non-terminal residue" evidence="2">
    <location>
        <position position="116"/>
    </location>
</feature>